<proteinExistence type="predicted"/>
<dbReference type="InterPro" id="IPR039486">
    <property type="entry name" value="Mug56/Spo71_PH"/>
</dbReference>
<evidence type="ECO:0000259" key="1">
    <source>
        <dbReference type="PROSITE" id="PS50003"/>
    </source>
</evidence>
<dbReference type="SUPFAM" id="SSF50729">
    <property type="entry name" value="PH domain-like"/>
    <property type="match status" value="2"/>
</dbReference>
<dbReference type="Proteomes" id="UP000265703">
    <property type="component" value="Unassembled WGS sequence"/>
</dbReference>
<dbReference type="PANTHER" id="PTHR28076">
    <property type="entry name" value="SPORULATION-SPECIFIC PROTEIN 71"/>
    <property type="match status" value="1"/>
</dbReference>
<dbReference type="InterPro" id="IPR001849">
    <property type="entry name" value="PH_domain"/>
</dbReference>
<dbReference type="PANTHER" id="PTHR28076:SF1">
    <property type="entry name" value="PROSPORE MEMBRANE ADAPTER PROTEIN SPO71"/>
    <property type="match status" value="1"/>
</dbReference>
<dbReference type="InterPro" id="IPR029217">
    <property type="entry name" value="Spo7_2_N"/>
</dbReference>
<dbReference type="EMBL" id="QKYT01000455">
    <property type="protein sequence ID" value="RIA85001.1"/>
    <property type="molecule type" value="Genomic_DNA"/>
</dbReference>
<accession>A0A397SQ84</accession>
<dbReference type="Pfam" id="PF15404">
    <property type="entry name" value="PH_4"/>
    <property type="match status" value="1"/>
</dbReference>
<dbReference type="SMART" id="SM00233">
    <property type="entry name" value="PH"/>
    <property type="match status" value="3"/>
</dbReference>
<dbReference type="InterPro" id="IPR040345">
    <property type="entry name" value="Mug56/Spo71"/>
</dbReference>
<evidence type="ECO:0000313" key="3">
    <source>
        <dbReference type="Proteomes" id="UP000265703"/>
    </source>
</evidence>
<dbReference type="Pfam" id="PF15407">
    <property type="entry name" value="Spo7_2_N"/>
    <property type="match status" value="1"/>
</dbReference>
<gene>
    <name evidence="2" type="ORF">C1645_831465</name>
</gene>
<dbReference type="GO" id="GO:1902657">
    <property type="term" value="P:protein localization to prospore membrane"/>
    <property type="evidence" value="ECO:0007669"/>
    <property type="project" value="InterPro"/>
</dbReference>
<dbReference type="STRING" id="658196.A0A397SQ84"/>
<dbReference type="Gene3D" id="2.30.29.30">
    <property type="entry name" value="Pleckstrin-homology domain (PH domain)/Phosphotyrosine-binding domain (PTB)"/>
    <property type="match status" value="2"/>
</dbReference>
<dbReference type="Pfam" id="PF23207">
    <property type="entry name" value="PH_SPO71"/>
    <property type="match status" value="1"/>
</dbReference>
<dbReference type="InterPro" id="IPR011993">
    <property type="entry name" value="PH-like_dom_sf"/>
</dbReference>
<feature type="domain" description="PH" evidence="1">
    <location>
        <begin position="741"/>
        <end position="909"/>
    </location>
</feature>
<evidence type="ECO:0000313" key="2">
    <source>
        <dbReference type="EMBL" id="RIA85001.1"/>
    </source>
</evidence>
<dbReference type="AlphaFoldDB" id="A0A397SQ84"/>
<name>A0A397SQ84_9GLOM</name>
<organism evidence="2 3">
    <name type="scientific">Glomus cerebriforme</name>
    <dbReference type="NCBI Taxonomy" id="658196"/>
    <lineage>
        <taxon>Eukaryota</taxon>
        <taxon>Fungi</taxon>
        <taxon>Fungi incertae sedis</taxon>
        <taxon>Mucoromycota</taxon>
        <taxon>Glomeromycotina</taxon>
        <taxon>Glomeromycetes</taxon>
        <taxon>Glomerales</taxon>
        <taxon>Glomeraceae</taxon>
        <taxon>Glomus</taxon>
    </lineage>
</organism>
<keyword evidence="3" id="KW-1185">Reference proteome</keyword>
<comment type="caution">
    <text evidence="2">The sequence shown here is derived from an EMBL/GenBank/DDBJ whole genome shotgun (WGS) entry which is preliminary data.</text>
</comment>
<dbReference type="OrthoDB" id="5579281at2759"/>
<dbReference type="InterPro" id="IPR057379">
    <property type="entry name" value="PH_SPO71"/>
</dbReference>
<protein>
    <submittedName>
        <fullName evidence="2">Pleckstrin homology domain-containing protein</fullName>
    </submittedName>
</protein>
<sequence length="926" mass="108483">MPSDSGYASMKNRNSYIQWTPQHSLSLNDSFISMSMSRHLHSTSRRIFIGPTPSNWSYKKSSIWFSKSDQATHHKGPNRQRTFRAEPEVKGPTNMSSLDFGEAPDNHDPTSVNLTDTPFLFSEPEEIMSDHDCKSTLSSFKHEIFYTPNEEIRSFPNTPPQHDRDYIKWKNSPIYKRNTLSVVQPKQYFDFTPTLIENISEEGFMHENFQHKSSSSPNYIHDDDEIINGYENDMDNRSLNVIDHPVVDVNSVNSINLEVRSISHPVCEPDTIIKEDRMLIRVERLCHHDLPKRYSGHFLRGHTVRKHLTHSVGWKEYIVRLRPGRIELYKNNKVRFAKMRFNQTTRLTLFSAIDYTLTLKQKSDSGMKVFLINPKTVEQSVEWYCLLHTTLGEPLVKPMPTLCEVYVPDLDVHVRIPFKNCNQVYQITGEEITKLVLDELSDEPEWEDVLCEWLKSCDLRLCWKRYDRLEWIIWENNEGGKIRNDLLACPQFIEGTHQLQLRPTEHYPTSVYLDDGTKLYEPPPVEGYLIRVTNNKGKWKPKRLYFTSHDQYLFFLKPFATSPPPPPVSFSSDEGDQQNVQPLIYAIAPQSQEQCAQTDAFMKADMKRRIKQIINASAFINLIDVVEVKSVVKRYGITELENHGCPFEIVLNNGRTIVLQAYSRQTTDEWIKRLNELTTYWKARKMSDVQVRINTAIVNENNDHEDDDCSSQNELHSHWNNFQTYVNPTIWHWCILNGCRGITKEGLLYQKSHLHDTFRNYHHILTRGNLLYYKLYTRKINGVAKRRSFHKRCGCINLADCYVYSGNITEYDLLYSSSSRFSATNDGTHKLPRIYPDGMYNFDDDEECTFVIWQGIRTYYFGKDEEKKGLSICLKNKILLDHPGRTWVFRARSKVEREEWVWAINVEIKRAYKEKEKNKMTTQETL</sequence>
<reference evidence="2 3" key="1">
    <citation type="submission" date="2018-06" db="EMBL/GenBank/DDBJ databases">
        <title>Comparative genomics reveals the genomic features of Rhizophagus irregularis, R. cerebriforme, R. diaphanum and Gigaspora rosea, and their symbiotic lifestyle signature.</title>
        <authorList>
            <person name="Morin E."/>
            <person name="San Clemente H."/>
            <person name="Chen E.C.H."/>
            <person name="De La Providencia I."/>
            <person name="Hainaut M."/>
            <person name="Kuo A."/>
            <person name="Kohler A."/>
            <person name="Murat C."/>
            <person name="Tang N."/>
            <person name="Roy S."/>
            <person name="Loubradou J."/>
            <person name="Henrissat B."/>
            <person name="Grigoriev I.V."/>
            <person name="Corradi N."/>
            <person name="Roux C."/>
            <person name="Martin F.M."/>
        </authorList>
    </citation>
    <scope>NUCLEOTIDE SEQUENCE [LARGE SCALE GENOMIC DNA]</scope>
    <source>
        <strain evidence="2 3">DAOM 227022</strain>
    </source>
</reference>
<feature type="domain" description="PH" evidence="1">
    <location>
        <begin position="522"/>
        <end position="679"/>
    </location>
</feature>
<dbReference type="PROSITE" id="PS50003">
    <property type="entry name" value="PH_DOMAIN"/>
    <property type="match status" value="2"/>
</dbReference>